<organism evidence="3 4">
    <name type="scientific">Maritimibacter harenae</name>
    <dbReference type="NCBI Taxonomy" id="2606218"/>
    <lineage>
        <taxon>Bacteria</taxon>
        <taxon>Pseudomonadati</taxon>
        <taxon>Pseudomonadota</taxon>
        <taxon>Alphaproteobacteria</taxon>
        <taxon>Rhodobacterales</taxon>
        <taxon>Roseobacteraceae</taxon>
        <taxon>Maritimibacter</taxon>
    </lineage>
</organism>
<accession>A0A845M8L0</accession>
<reference evidence="3 4" key="1">
    <citation type="submission" date="2019-12" db="EMBL/GenBank/DDBJ databases">
        <title>Maritimibacter sp. nov. sp. isolated from sea sand.</title>
        <authorList>
            <person name="Kim J."/>
            <person name="Jeong S.E."/>
            <person name="Jung H.S."/>
            <person name="Jeon C.O."/>
        </authorList>
    </citation>
    <scope>NUCLEOTIDE SEQUENCE [LARGE SCALE GENOMIC DNA]</scope>
    <source>
        <strain evidence="3 4">DP07</strain>
    </source>
</reference>
<proteinExistence type="predicted"/>
<keyword evidence="1" id="KW-0732">Signal</keyword>
<protein>
    <submittedName>
        <fullName evidence="3">DUF4189 domain-containing protein</fullName>
    </submittedName>
</protein>
<evidence type="ECO:0000256" key="1">
    <source>
        <dbReference type="SAM" id="SignalP"/>
    </source>
</evidence>
<sequence>MTHFPKLIAFLAFLLPGAALAQQWGAVGIGPGGAYGYAHDWNTERQAYGSAARGCEWDCTEIRTFFNTCAAMAVASNGGWGWGTGASRGAAESRAMGYCRQYGNGCRVRVWACSG</sequence>
<gene>
    <name evidence="3" type="ORF">GQE99_19185</name>
</gene>
<evidence type="ECO:0000313" key="3">
    <source>
        <dbReference type="EMBL" id="MZR15148.1"/>
    </source>
</evidence>
<dbReference type="AlphaFoldDB" id="A0A845M8L0"/>
<dbReference type="EMBL" id="WTUX01000022">
    <property type="protein sequence ID" value="MZR15148.1"/>
    <property type="molecule type" value="Genomic_DNA"/>
</dbReference>
<comment type="caution">
    <text evidence="3">The sequence shown here is derived from an EMBL/GenBank/DDBJ whole genome shotgun (WGS) entry which is preliminary data.</text>
</comment>
<dbReference type="Proteomes" id="UP000467322">
    <property type="component" value="Unassembled WGS sequence"/>
</dbReference>
<name>A0A845M8L0_9RHOB</name>
<dbReference type="InterPro" id="IPR025240">
    <property type="entry name" value="DUF4189"/>
</dbReference>
<feature type="signal peptide" evidence="1">
    <location>
        <begin position="1"/>
        <end position="21"/>
    </location>
</feature>
<evidence type="ECO:0000259" key="2">
    <source>
        <dbReference type="Pfam" id="PF13827"/>
    </source>
</evidence>
<feature type="domain" description="DUF4189" evidence="2">
    <location>
        <begin position="24"/>
        <end position="113"/>
    </location>
</feature>
<evidence type="ECO:0000313" key="4">
    <source>
        <dbReference type="Proteomes" id="UP000467322"/>
    </source>
</evidence>
<dbReference type="Pfam" id="PF13827">
    <property type="entry name" value="DUF4189"/>
    <property type="match status" value="1"/>
</dbReference>
<feature type="chain" id="PRO_5033022757" evidence="1">
    <location>
        <begin position="22"/>
        <end position="115"/>
    </location>
</feature>
<dbReference type="RefSeq" id="WP_161353570.1">
    <property type="nucleotide sequence ID" value="NZ_WTUX01000022.1"/>
</dbReference>
<keyword evidence="4" id="KW-1185">Reference proteome</keyword>